<proteinExistence type="predicted"/>
<gene>
    <name evidence="1" type="ORF">SAMN02910340_01256</name>
</gene>
<accession>A0A1I6Z3E6</accession>
<evidence type="ECO:0000313" key="2">
    <source>
        <dbReference type="Proteomes" id="UP000323733"/>
    </source>
</evidence>
<dbReference type="AlphaFoldDB" id="A0A1I6Z3E6"/>
<protein>
    <recommendedName>
        <fullName evidence="3">Ava_C0101 and related proteins</fullName>
    </recommendedName>
</protein>
<dbReference type="GeneID" id="41601736"/>
<evidence type="ECO:0000313" key="1">
    <source>
        <dbReference type="EMBL" id="SFT57253.1"/>
    </source>
</evidence>
<dbReference type="Proteomes" id="UP000323733">
    <property type="component" value="Unassembled WGS sequence"/>
</dbReference>
<sequence>MTRSFSGGGNIVSTSFTRDIQFPPLPLEEWEDTKNTLHLFLQIVGKVKLGLSPKMNHWWHVPFYVSVRGLTTGPIPYEDMIFEMQFNFRDEVHVLSIETSEGDSRVVPLKGLSVAGFYDRVFSSLGDLGIVAGIRPMPYDIPEVSTEPFPSDFQHASYDEEYVNRFWRILVQVSSVFQIFRGWFTGKSSPVHFFWHHADLALTLYSGRPVPVMEGANSVEREIFSNEMISFGFWAGDKKMREPAFYAYMYPQPAGFMNEPLSPKEAFWSHQSGLALLRYEDVRNAADSPEKAILDFLESVYQAGAKRANWDIETFRLPSSEKQFKEQAQKQYKGQADILEKLERPDA</sequence>
<keyword evidence="2" id="KW-1185">Reference proteome</keyword>
<dbReference type="EMBL" id="FPAO01000004">
    <property type="protein sequence ID" value="SFT57253.1"/>
    <property type="molecule type" value="Genomic_DNA"/>
</dbReference>
<name>A0A1I6Z3E6_METTE</name>
<dbReference type="RefSeq" id="WP_052721902.1">
    <property type="nucleotide sequence ID" value="NZ_FPAO01000004.1"/>
</dbReference>
<reference evidence="1 2" key="1">
    <citation type="submission" date="2016-10" db="EMBL/GenBank/DDBJ databases">
        <authorList>
            <person name="Varghese N."/>
            <person name="Submissions S."/>
        </authorList>
    </citation>
    <scope>NUCLEOTIDE SEQUENCE [LARGE SCALE GENOMIC DNA]</scope>
    <source>
        <strain evidence="1 2">DSM 11855</strain>
    </source>
</reference>
<dbReference type="InterPro" id="IPR046038">
    <property type="entry name" value="DUF5996"/>
</dbReference>
<dbReference type="Pfam" id="PF19459">
    <property type="entry name" value="DUF5996"/>
    <property type="match status" value="1"/>
</dbReference>
<organism evidence="1 2">
    <name type="scientific">Methanosarcina thermophila</name>
    <dbReference type="NCBI Taxonomy" id="2210"/>
    <lineage>
        <taxon>Archaea</taxon>
        <taxon>Methanobacteriati</taxon>
        <taxon>Methanobacteriota</taxon>
        <taxon>Stenosarchaea group</taxon>
        <taxon>Methanomicrobia</taxon>
        <taxon>Methanosarcinales</taxon>
        <taxon>Methanosarcinaceae</taxon>
        <taxon>Methanosarcina</taxon>
    </lineage>
</organism>
<evidence type="ECO:0008006" key="3">
    <source>
        <dbReference type="Google" id="ProtNLM"/>
    </source>
</evidence>